<dbReference type="EMBL" id="CM017710">
    <property type="protein sequence ID" value="TYG50393.1"/>
    <property type="molecule type" value="Genomic_DNA"/>
</dbReference>
<protein>
    <submittedName>
        <fullName evidence="1">Uncharacterized protein</fullName>
    </submittedName>
</protein>
<evidence type="ECO:0000313" key="1">
    <source>
        <dbReference type="EMBL" id="TYG50393.1"/>
    </source>
</evidence>
<name>A0A5D2B2T2_GOSDA</name>
<sequence>MNRCASVKCCVEMNRCPSPFEYLLNIVRIMEIPDICFLSYTSWFPLNQINQKPQQKNRRHSSVP</sequence>
<gene>
    <name evidence="1" type="ORF">ES288_D10G171900v1</name>
</gene>
<reference evidence="1 2" key="1">
    <citation type="submission" date="2019-06" db="EMBL/GenBank/DDBJ databases">
        <title>WGS assembly of Gossypium darwinii.</title>
        <authorList>
            <person name="Chen Z.J."/>
            <person name="Sreedasyam A."/>
            <person name="Ando A."/>
            <person name="Song Q."/>
            <person name="De L."/>
            <person name="Hulse-Kemp A."/>
            <person name="Ding M."/>
            <person name="Ye W."/>
            <person name="Kirkbride R."/>
            <person name="Jenkins J."/>
            <person name="Plott C."/>
            <person name="Lovell J."/>
            <person name="Lin Y.-M."/>
            <person name="Vaughn R."/>
            <person name="Liu B."/>
            <person name="Li W."/>
            <person name="Simpson S."/>
            <person name="Scheffler B."/>
            <person name="Saski C."/>
            <person name="Grover C."/>
            <person name="Hu G."/>
            <person name="Conover J."/>
            <person name="Carlson J."/>
            <person name="Shu S."/>
            <person name="Boston L."/>
            <person name="Williams M."/>
            <person name="Peterson D."/>
            <person name="Mcgee K."/>
            <person name="Jones D."/>
            <person name="Wendel J."/>
            <person name="Stelly D."/>
            <person name="Grimwood J."/>
            <person name="Schmutz J."/>
        </authorList>
    </citation>
    <scope>NUCLEOTIDE SEQUENCE [LARGE SCALE GENOMIC DNA]</scope>
    <source>
        <strain evidence="1">1808015.09</strain>
    </source>
</reference>
<keyword evidence="2" id="KW-1185">Reference proteome</keyword>
<dbReference type="Proteomes" id="UP000323506">
    <property type="component" value="Chromosome D10"/>
</dbReference>
<organism evidence="1 2">
    <name type="scientific">Gossypium darwinii</name>
    <name type="common">Darwin's cotton</name>
    <name type="synonym">Gossypium barbadense var. darwinii</name>
    <dbReference type="NCBI Taxonomy" id="34276"/>
    <lineage>
        <taxon>Eukaryota</taxon>
        <taxon>Viridiplantae</taxon>
        <taxon>Streptophyta</taxon>
        <taxon>Embryophyta</taxon>
        <taxon>Tracheophyta</taxon>
        <taxon>Spermatophyta</taxon>
        <taxon>Magnoliopsida</taxon>
        <taxon>eudicotyledons</taxon>
        <taxon>Gunneridae</taxon>
        <taxon>Pentapetalae</taxon>
        <taxon>rosids</taxon>
        <taxon>malvids</taxon>
        <taxon>Malvales</taxon>
        <taxon>Malvaceae</taxon>
        <taxon>Malvoideae</taxon>
        <taxon>Gossypium</taxon>
    </lineage>
</organism>
<proteinExistence type="predicted"/>
<evidence type="ECO:0000313" key="2">
    <source>
        <dbReference type="Proteomes" id="UP000323506"/>
    </source>
</evidence>
<dbReference type="AlphaFoldDB" id="A0A5D2B2T2"/>
<accession>A0A5D2B2T2</accession>